<dbReference type="OrthoDB" id="7510310at2"/>
<dbReference type="Proteomes" id="UP000245461">
    <property type="component" value="Unassembled WGS sequence"/>
</dbReference>
<dbReference type="RefSeq" id="WP_109903545.1">
    <property type="nucleotide sequence ID" value="NZ_QGLE01000002.1"/>
</dbReference>
<evidence type="ECO:0008006" key="4">
    <source>
        <dbReference type="Google" id="ProtNLM"/>
    </source>
</evidence>
<reference evidence="2 3" key="1">
    <citation type="submission" date="2018-05" db="EMBL/GenBank/DDBJ databases">
        <title>Zavarzinia sp. HR-AS.</title>
        <authorList>
            <person name="Lee Y."/>
            <person name="Jeon C.O."/>
        </authorList>
    </citation>
    <scope>NUCLEOTIDE SEQUENCE [LARGE SCALE GENOMIC DNA]</scope>
    <source>
        <strain evidence="2 3">HR-AS</strain>
    </source>
</reference>
<feature type="transmembrane region" description="Helical" evidence="1">
    <location>
        <begin position="170"/>
        <end position="191"/>
    </location>
</feature>
<comment type="caution">
    <text evidence="2">The sequence shown here is derived from an EMBL/GenBank/DDBJ whole genome shotgun (WGS) entry which is preliminary data.</text>
</comment>
<organism evidence="2 3">
    <name type="scientific">Zavarzinia aquatilis</name>
    <dbReference type="NCBI Taxonomy" id="2211142"/>
    <lineage>
        <taxon>Bacteria</taxon>
        <taxon>Pseudomonadati</taxon>
        <taxon>Pseudomonadota</taxon>
        <taxon>Alphaproteobacteria</taxon>
        <taxon>Rhodospirillales</taxon>
        <taxon>Zavarziniaceae</taxon>
        <taxon>Zavarzinia</taxon>
    </lineage>
</organism>
<feature type="transmembrane region" description="Helical" evidence="1">
    <location>
        <begin position="203"/>
        <end position="223"/>
    </location>
</feature>
<keyword evidence="1" id="KW-0812">Transmembrane</keyword>
<evidence type="ECO:0000313" key="3">
    <source>
        <dbReference type="Proteomes" id="UP000245461"/>
    </source>
</evidence>
<feature type="transmembrane region" description="Helical" evidence="1">
    <location>
        <begin position="90"/>
        <end position="114"/>
    </location>
</feature>
<accession>A0A317EG32</accession>
<evidence type="ECO:0000313" key="2">
    <source>
        <dbReference type="EMBL" id="PWR25264.1"/>
    </source>
</evidence>
<keyword evidence="3" id="KW-1185">Reference proteome</keyword>
<feature type="transmembrane region" description="Helical" evidence="1">
    <location>
        <begin position="58"/>
        <end position="78"/>
    </location>
</feature>
<gene>
    <name evidence="2" type="ORF">DKG74_05750</name>
</gene>
<dbReference type="EMBL" id="QGLE01000002">
    <property type="protein sequence ID" value="PWR25264.1"/>
    <property type="molecule type" value="Genomic_DNA"/>
</dbReference>
<protein>
    <recommendedName>
        <fullName evidence="4">DUF4386 domain-containing protein</fullName>
    </recommendedName>
</protein>
<feature type="transmembrane region" description="Helical" evidence="1">
    <location>
        <begin position="7"/>
        <end position="28"/>
    </location>
</feature>
<feature type="transmembrane region" description="Helical" evidence="1">
    <location>
        <begin position="134"/>
        <end position="158"/>
    </location>
</feature>
<evidence type="ECO:0000256" key="1">
    <source>
        <dbReference type="SAM" id="Phobius"/>
    </source>
</evidence>
<name>A0A317EG32_9PROT</name>
<keyword evidence="1" id="KW-0472">Membrane</keyword>
<dbReference type="AlphaFoldDB" id="A0A317EG32"/>
<proteinExistence type="predicted"/>
<sequence length="252" mass="28304">MLDEFKYWRLCAWAGPAFMSVFIVFWGIMGFNLPPFSGALPAEDIAAYFRENANTVRLGMVIAMSFAVLYMVWGLAIAKVVEKVEGESNILSTLTVWGAGLTVVPILVSCSGWLAGAYRPEALPDAVLQLLYDWSWLLIDLGYSVTTLQMIALGVAFLGDKRDVPLVPRWLAWYGIWVGVSFAAECLMPFFKSGPFERAGILNFWIEFSVWFVWCPTLTFHVLRAIRRLEDEKLARHGLRRPAPGLMPQAAE</sequence>
<keyword evidence="1" id="KW-1133">Transmembrane helix</keyword>